<dbReference type="Proteomes" id="UP001464891">
    <property type="component" value="Unassembled WGS sequence"/>
</dbReference>
<evidence type="ECO:0008006" key="4">
    <source>
        <dbReference type="Google" id="ProtNLM"/>
    </source>
</evidence>
<keyword evidence="1" id="KW-0472">Membrane</keyword>
<evidence type="ECO:0000313" key="2">
    <source>
        <dbReference type="EMBL" id="MEP0819770.1"/>
    </source>
</evidence>
<comment type="caution">
    <text evidence="2">The sequence shown here is derived from an EMBL/GenBank/DDBJ whole genome shotgun (WGS) entry which is preliminary data.</text>
</comment>
<keyword evidence="3" id="KW-1185">Reference proteome</keyword>
<accession>A0ABV0JFB0</accession>
<feature type="transmembrane region" description="Helical" evidence="1">
    <location>
        <begin position="171"/>
        <end position="189"/>
    </location>
</feature>
<protein>
    <recommendedName>
        <fullName evidence="4">DUF2306 domain-containing protein</fullName>
    </recommendedName>
</protein>
<feature type="transmembrane region" description="Helical" evidence="1">
    <location>
        <begin position="41"/>
        <end position="61"/>
    </location>
</feature>
<organism evidence="2 3">
    <name type="scientific">Trichocoleus desertorum GB2-A4</name>
    <dbReference type="NCBI Taxonomy" id="2933944"/>
    <lineage>
        <taxon>Bacteria</taxon>
        <taxon>Bacillati</taxon>
        <taxon>Cyanobacteriota</taxon>
        <taxon>Cyanophyceae</taxon>
        <taxon>Leptolyngbyales</taxon>
        <taxon>Trichocoleusaceae</taxon>
        <taxon>Trichocoleus</taxon>
    </lineage>
</organism>
<gene>
    <name evidence="2" type="ORF">NC998_21965</name>
</gene>
<proteinExistence type="predicted"/>
<feature type="transmembrane region" description="Helical" evidence="1">
    <location>
        <begin position="144"/>
        <end position="165"/>
    </location>
</feature>
<reference evidence="2 3" key="1">
    <citation type="submission" date="2022-04" db="EMBL/GenBank/DDBJ databases">
        <title>Positive selection, recombination, and allopatry shape intraspecific diversity of widespread and dominant cyanobacteria.</title>
        <authorList>
            <person name="Wei J."/>
            <person name="Shu W."/>
            <person name="Hu C."/>
        </authorList>
    </citation>
    <scope>NUCLEOTIDE SEQUENCE [LARGE SCALE GENOMIC DNA]</scope>
    <source>
        <strain evidence="2 3">GB2-A4</strain>
    </source>
</reference>
<sequence>MNRFLVFWGLASPACLGLVASVLRFYQLDWYPAYFDIWRSLAVYLAYWLLLGALQGAILFWKFQGRRFAYRWFFITSAVGCFIMLLHDLCLLLLGVDTGGQGVLILIFSLPLLAFLGGLPLGLAQFFLIRNHYRASLNPKHLKLRWFAISFLSWIIGFAGILFIFSGTRLMPALFLLVSAGTAMKGWFIQKYLRA</sequence>
<keyword evidence="1" id="KW-1133">Transmembrane helix</keyword>
<name>A0ABV0JFB0_9CYAN</name>
<dbReference type="RefSeq" id="WP_190441064.1">
    <property type="nucleotide sequence ID" value="NZ_JAMPKM010000016.1"/>
</dbReference>
<feature type="transmembrane region" description="Helical" evidence="1">
    <location>
        <begin position="73"/>
        <end position="96"/>
    </location>
</feature>
<feature type="transmembrane region" description="Helical" evidence="1">
    <location>
        <begin position="102"/>
        <end position="123"/>
    </location>
</feature>
<keyword evidence="1" id="KW-0812">Transmembrane</keyword>
<dbReference type="EMBL" id="JAMPKM010000016">
    <property type="protein sequence ID" value="MEP0819770.1"/>
    <property type="molecule type" value="Genomic_DNA"/>
</dbReference>
<evidence type="ECO:0000313" key="3">
    <source>
        <dbReference type="Proteomes" id="UP001464891"/>
    </source>
</evidence>
<evidence type="ECO:0000256" key="1">
    <source>
        <dbReference type="SAM" id="Phobius"/>
    </source>
</evidence>